<keyword evidence="2" id="KW-1185">Reference proteome</keyword>
<sequence>MATANPLRNVTKLSYELTGALALDLRAYCHPAYFRATTNIHTRPLPKNVTAGVMKKRTTKADREAAQEAANERAQALKPRIDLARLERRLRVEGLAYHQPWTRNESPQDASKRAETRLERAYVTLWALESMQPANFSELLSLDAGTREAMKSTRPEMAVIVPHSKMRLRRGRRVVLPEHLLPTHPNLSAHLPAALNIAVPSVCARFRHQVKISTRTVKTWLRQLGQFDSRDTWRAVLDAINLEEAYRRNNEIHQNGFNKGGNQNEARDGEIRRMPVREHELIPETVQTKLDPGHDRIESLDGMLAKLLRESGEVEDLRTVQEASIAQSETFSHSDANELVPWNIARHIRSAPQSLQDAQVALQNYLGLETLEKDELNALNELENWVGVQESVASRERFYGSPEDPDFRERLFSVDRRQRSAPLLPSYAGCTAVLGDSVADLPVAEQWRLLYTLPAILTPLIEPEGCYVTTAVPGVGTSAALLARSLGAELRIINVDAKFHQDFRPFQRTVLNEIDAPFVPEHHEAAALVAMMSASRVFIVTDQPCTSPVMLNGELLHLPVKYAAALREAVTFRGACPNVTVIASKFHPGF</sequence>
<evidence type="ECO:0000313" key="1">
    <source>
        <dbReference type="EMBL" id="GGR09798.1"/>
    </source>
</evidence>
<accession>A0A918C6Y5</accession>
<evidence type="ECO:0000313" key="2">
    <source>
        <dbReference type="Proteomes" id="UP000603865"/>
    </source>
</evidence>
<protein>
    <submittedName>
        <fullName evidence="1">Uncharacterized protein</fullName>
    </submittedName>
</protein>
<proteinExistence type="predicted"/>
<dbReference type="AlphaFoldDB" id="A0A918C6Y5"/>
<dbReference type="Proteomes" id="UP000603865">
    <property type="component" value="Unassembled WGS sequence"/>
</dbReference>
<comment type="caution">
    <text evidence="1">The sequence shown here is derived from an EMBL/GenBank/DDBJ whole genome shotgun (WGS) entry which is preliminary data.</text>
</comment>
<dbReference type="EMBL" id="BMQL01000011">
    <property type="protein sequence ID" value="GGR09798.1"/>
    <property type="molecule type" value="Genomic_DNA"/>
</dbReference>
<reference evidence="1" key="2">
    <citation type="submission" date="2020-09" db="EMBL/GenBank/DDBJ databases">
        <authorList>
            <person name="Sun Q."/>
            <person name="Ohkuma M."/>
        </authorList>
    </citation>
    <scope>NUCLEOTIDE SEQUENCE</scope>
    <source>
        <strain evidence="1">JCM 31311</strain>
    </source>
</reference>
<organism evidence="1 2">
    <name type="scientific">Deinococcus ruber</name>
    <dbReference type="NCBI Taxonomy" id="1848197"/>
    <lineage>
        <taxon>Bacteria</taxon>
        <taxon>Thermotogati</taxon>
        <taxon>Deinococcota</taxon>
        <taxon>Deinococci</taxon>
        <taxon>Deinococcales</taxon>
        <taxon>Deinococcaceae</taxon>
        <taxon>Deinococcus</taxon>
    </lineage>
</organism>
<gene>
    <name evidence="1" type="ORF">GCM10008957_23200</name>
</gene>
<name>A0A918C6Y5_9DEIO</name>
<reference evidence="1" key="1">
    <citation type="journal article" date="2014" name="Int. J. Syst. Evol. Microbiol.">
        <title>Complete genome sequence of Corynebacterium casei LMG S-19264T (=DSM 44701T), isolated from a smear-ripened cheese.</title>
        <authorList>
            <consortium name="US DOE Joint Genome Institute (JGI-PGF)"/>
            <person name="Walter F."/>
            <person name="Albersmeier A."/>
            <person name="Kalinowski J."/>
            <person name="Ruckert C."/>
        </authorList>
    </citation>
    <scope>NUCLEOTIDE SEQUENCE</scope>
    <source>
        <strain evidence="1">JCM 31311</strain>
    </source>
</reference>